<evidence type="ECO:0000313" key="11">
    <source>
        <dbReference type="Proteomes" id="UP001204621"/>
    </source>
</evidence>
<protein>
    <submittedName>
        <fullName evidence="10">FtsX-like permease family protein</fullName>
    </submittedName>
</protein>
<feature type="domain" description="MacB-like periplasmic core" evidence="9">
    <location>
        <begin position="47"/>
        <end position="250"/>
    </location>
</feature>
<feature type="domain" description="ABC3 transporter permease C-terminal" evidence="8">
    <location>
        <begin position="291"/>
        <end position="403"/>
    </location>
</feature>
<keyword evidence="2" id="KW-1003">Cell membrane</keyword>
<reference evidence="10 11" key="1">
    <citation type="submission" date="2022-08" db="EMBL/GenBank/DDBJ databases">
        <title>Reclassification of Massilia species as members of the genera Telluria, Duganella, Pseudoduganella, Mokoshia gen. nov. and Zemynaea gen. nov. using orthogonal and non-orthogonal genome-based approaches.</title>
        <authorList>
            <person name="Bowman J.P."/>
        </authorList>
    </citation>
    <scope>NUCLEOTIDE SEQUENCE [LARGE SCALE GENOMIC DNA]</scope>
    <source>
        <strain evidence="10 11">JCM 31606</strain>
    </source>
</reference>
<dbReference type="Proteomes" id="UP001204621">
    <property type="component" value="Unassembled WGS sequence"/>
</dbReference>
<name>A0ABT2CXN2_9BURK</name>
<gene>
    <name evidence="10" type="ORF">NX778_11750</name>
</gene>
<comment type="caution">
    <text evidence="10">The sequence shown here is derived from an EMBL/GenBank/DDBJ whole genome shotgun (WGS) entry which is preliminary data.</text>
</comment>
<dbReference type="RefSeq" id="WP_258811928.1">
    <property type="nucleotide sequence ID" value="NZ_JANUGU010000003.1"/>
</dbReference>
<accession>A0ABT2CXN2</accession>
<organism evidence="10 11">
    <name type="scientific">Massilia terrae</name>
    <dbReference type="NCBI Taxonomy" id="1811224"/>
    <lineage>
        <taxon>Bacteria</taxon>
        <taxon>Pseudomonadati</taxon>
        <taxon>Pseudomonadota</taxon>
        <taxon>Betaproteobacteria</taxon>
        <taxon>Burkholderiales</taxon>
        <taxon>Oxalobacteraceae</taxon>
        <taxon>Telluria group</taxon>
        <taxon>Massilia</taxon>
    </lineage>
</organism>
<comment type="subcellular location">
    <subcellularLocation>
        <location evidence="1">Cell membrane</location>
        <topology evidence="1">Multi-pass membrane protein</topology>
    </subcellularLocation>
</comment>
<evidence type="ECO:0000256" key="1">
    <source>
        <dbReference type="ARBA" id="ARBA00004651"/>
    </source>
</evidence>
<evidence type="ECO:0000259" key="8">
    <source>
        <dbReference type="Pfam" id="PF02687"/>
    </source>
</evidence>
<dbReference type="Pfam" id="PF02687">
    <property type="entry name" value="FtsX"/>
    <property type="match status" value="1"/>
</dbReference>
<keyword evidence="3 7" id="KW-0812">Transmembrane</keyword>
<dbReference type="PANTHER" id="PTHR30572:SF4">
    <property type="entry name" value="ABC TRANSPORTER PERMEASE YTRF"/>
    <property type="match status" value="1"/>
</dbReference>
<evidence type="ECO:0000313" key="10">
    <source>
        <dbReference type="EMBL" id="MCS0658740.1"/>
    </source>
</evidence>
<feature type="transmembrane region" description="Helical" evidence="7">
    <location>
        <begin position="373"/>
        <end position="392"/>
    </location>
</feature>
<keyword evidence="4 7" id="KW-1133">Transmembrane helix</keyword>
<evidence type="ECO:0000256" key="2">
    <source>
        <dbReference type="ARBA" id="ARBA00022475"/>
    </source>
</evidence>
<dbReference type="InterPro" id="IPR003838">
    <property type="entry name" value="ABC3_permease_C"/>
</dbReference>
<keyword evidence="11" id="KW-1185">Reference proteome</keyword>
<proteinExistence type="inferred from homology"/>
<evidence type="ECO:0000256" key="7">
    <source>
        <dbReference type="SAM" id="Phobius"/>
    </source>
</evidence>
<keyword evidence="5 7" id="KW-0472">Membrane</keyword>
<dbReference type="EMBL" id="JANUGU010000003">
    <property type="protein sequence ID" value="MCS0658740.1"/>
    <property type="molecule type" value="Genomic_DNA"/>
</dbReference>
<dbReference type="InterPro" id="IPR025857">
    <property type="entry name" value="MacB_PCD"/>
</dbReference>
<evidence type="ECO:0000256" key="6">
    <source>
        <dbReference type="ARBA" id="ARBA00038076"/>
    </source>
</evidence>
<feature type="transmembrane region" description="Helical" evidence="7">
    <location>
        <begin position="285"/>
        <end position="312"/>
    </location>
</feature>
<sequence length="410" mass="44377">MELRPILSALMRNKTGPVLVAVQVALSLAILANALHVVNLRQQTSARPSGVADEHSVFYMRVRNLDTAGFEQVIATREHELATLRAVPGVVSVAEVNQIPLSNSGNSNGWSVDRNQLRPTGNAATYDTTGNLIKTWGLKLVEGRDFRPDDLVNFDPNKDASTTADQVIITSAIAQKAFPGQSAVGKSLYNGTGEDARTLHIIGVVERLQSPWAPTDEKAEWSVIRPLRFAFGGASYSVRAEPGQRDRVMREAEEAIRKSSPTPKVITTESLDEARTKRYASDRALSWTLITVSGLLLLVTASGIVGMASLWVTQRRKQIGVRRALGARRIDILRYFITENLMITSTGVVAGVLLAIGLNNLMVSKLEMVRLPLGYLGAGAGLFWALGLLAVYGPAWRAASISPALATRTA</sequence>
<comment type="similarity">
    <text evidence="6">Belongs to the ABC-4 integral membrane protein family.</text>
</comment>
<evidence type="ECO:0000256" key="3">
    <source>
        <dbReference type="ARBA" id="ARBA00022692"/>
    </source>
</evidence>
<feature type="transmembrane region" description="Helical" evidence="7">
    <location>
        <begin position="332"/>
        <end position="358"/>
    </location>
</feature>
<evidence type="ECO:0000256" key="4">
    <source>
        <dbReference type="ARBA" id="ARBA00022989"/>
    </source>
</evidence>
<evidence type="ECO:0000256" key="5">
    <source>
        <dbReference type="ARBA" id="ARBA00023136"/>
    </source>
</evidence>
<dbReference type="InterPro" id="IPR050250">
    <property type="entry name" value="Macrolide_Exporter_MacB"/>
</dbReference>
<evidence type="ECO:0000259" key="9">
    <source>
        <dbReference type="Pfam" id="PF12704"/>
    </source>
</evidence>
<dbReference type="Pfam" id="PF12704">
    <property type="entry name" value="MacB_PCD"/>
    <property type="match status" value="1"/>
</dbReference>
<dbReference type="PANTHER" id="PTHR30572">
    <property type="entry name" value="MEMBRANE COMPONENT OF TRANSPORTER-RELATED"/>
    <property type="match status" value="1"/>
</dbReference>